<evidence type="ECO:0000313" key="3">
    <source>
        <dbReference type="Proteomes" id="UP000281391"/>
    </source>
</evidence>
<dbReference type="AlphaFoldDB" id="A0A3S4HM10"/>
<sequence>MMLEGCWRNKSKENHMYYDVGYLIISIIEGFVGLVVNALRGGFNLLSVGWFFCKQSAQMQ</sequence>
<keyword evidence="1" id="KW-0812">Transmembrane</keyword>
<dbReference type="EMBL" id="LR134117">
    <property type="protein sequence ID" value="VDZ58343.1"/>
    <property type="molecule type" value="Genomic_DNA"/>
</dbReference>
<keyword evidence="1" id="KW-1133">Transmembrane helix</keyword>
<keyword evidence="1" id="KW-0472">Membrane</keyword>
<dbReference type="Proteomes" id="UP000281391">
    <property type="component" value="Chromosome"/>
</dbReference>
<reference evidence="2 3" key="1">
    <citation type="submission" date="2018-12" db="EMBL/GenBank/DDBJ databases">
        <authorList>
            <consortium name="Pathogen Informatics"/>
        </authorList>
    </citation>
    <scope>NUCLEOTIDE SEQUENCE [LARGE SCALE GENOMIC DNA]</scope>
    <source>
        <strain evidence="2 3">NCTC11214</strain>
    </source>
</reference>
<feature type="transmembrane region" description="Helical" evidence="1">
    <location>
        <begin position="20"/>
        <end position="39"/>
    </location>
</feature>
<dbReference type="KEGG" id="sof:NCTC11214_02751"/>
<proteinExistence type="predicted"/>
<dbReference type="RefSeq" id="WP_127913628.1">
    <property type="nucleotide sequence ID" value="NZ_LR134117.1"/>
</dbReference>
<evidence type="ECO:0000256" key="1">
    <source>
        <dbReference type="SAM" id="Phobius"/>
    </source>
</evidence>
<name>A0A3S4HM10_SEROD</name>
<accession>A0A3S4HM10</accession>
<gene>
    <name evidence="2" type="ORF">NCTC11214_02751</name>
</gene>
<protein>
    <submittedName>
        <fullName evidence="2">Uncharacterized protein</fullName>
    </submittedName>
</protein>
<organism evidence="2 3">
    <name type="scientific">Serratia odorifera</name>
    <dbReference type="NCBI Taxonomy" id="618"/>
    <lineage>
        <taxon>Bacteria</taxon>
        <taxon>Pseudomonadati</taxon>
        <taxon>Pseudomonadota</taxon>
        <taxon>Gammaproteobacteria</taxon>
        <taxon>Enterobacterales</taxon>
        <taxon>Yersiniaceae</taxon>
        <taxon>Serratia</taxon>
    </lineage>
</organism>
<evidence type="ECO:0000313" key="2">
    <source>
        <dbReference type="EMBL" id="VDZ58343.1"/>
    </source>
</evidence>